<dbReference type="GO" id="GO:0044281">
    <property type="term" value="P:small molecule metabolic process"/>
    <property type="evidence" value="ECO:0007669"/>
    <property type="project" value="UniProtKB-ARBA"/>
</dbReference>
<dbReference type="SFLD" id="SFLDS00003">
    <property type="entry name" value="Haloacid_Dehalogenase"/>
    <property type="match status" value="1"/>
</dbReference>
<protein>
    <recommendedName>
        <fullName evidence="7">HAD family hydrolase</fullName>
    </recommendedName>
</protein>
<proteinExistence type="predicted"/>
<evidence type="ECO:0000256" key="2">
    <source>
        <dbReference type="ARBA" id="ARBA00022723"/>
    </source>
</evidence>
<evidence type="ECO:0000256" key="3">
    <source>
        <dbReference type="ARBA" id="ARBA00022801"/>
    </source>
</evidence>
<dbReference type="SUPFAM" id="SSF56784">
    <property type="entry name" value="HAD-like"/>
    <property type="match status" value="1"/>
</dbReference>
<keyword evidence="6" id="KW-1185">Reference proteome</keyword>
<dbReference type="InterPro" id="IPR006439">
    <property type="entry name" value="HAD-SF_hydro_IA"/>
</dbReference>
<evidence type="ECO:0000256" key="1">
    <source>
        <dbReference type="ARBA" id="ARBA00001946"/>
    </source>
</evidence>
<dbReference type="Pfam" id="PF00702">
    <property type="entry name" value="Hydrolase"/>
    <property type="match status" value="1"/>
</dbReference>
<dbReference type="RefSeq" id="WP_066331328.1">
    <property type="nucleotide sequence ID" value="NZ_LWSG01000012.1"/>
</dbReference>
<dbReference type="InterPro" id="IPR051400">
    <property type="entry name" value="HAD-like_hydrolase"/>
</dbReference>
<evidence type="ECO:0008006" key="7">
    <source>
        <dbReference type="Google" id="ProtNLM"/>
    </source>
</evidence>
<evidence type="ECO:0000313" key="5">
    <source>
        <dbReference type="EMBL" id="OAS86795.1"/>
    </source>
</evidence>
<dbReference type="GO" id="GO:0046872">
    <property type="term" value="F:metal ion binding"/>
    <property type="evidence" value="ECO:0007669"/>
    <property type="project" value="UniProtKB-KW"/>
</dbReference>
<dbReference type="Gene3D" id="1.10.150.240">
    <property type="entry name" value="Putative phosphatase, domain 2"/>
    <property type="match status" value="1"/>
</dbReference>
<dbReference type="InterPro" id="IPR023198">
    <property type="entry name" value="PGP-like_dom2"/>
</dbReference>
<name>A0A179SYU0_9BACI</name>
<evidence type="ECO:0000313" key="6">
    <source>
        <dbReference type="Proteomes" id="UP000078534"/>
    </source>
</evidence>
<dbReference type="AlphaFoldDB" id="A0A179SYU0"/>
<keyword evidence="4" id="KW-0460">Magnesium</keyword>
<reference evidence="6" key="1">
    <citation type="submission" date="2016-04" db="EMBL/GenBank/DDBJ databases">
        <authorList>
            <person name="Lyu Z."/>
            <person name="Lyu W."/>
        </authorList>
    </citation>
    <scope>NUCLEOTIDE SEQUENCE [LARGE SCALE GENOMIC DNA]</scope>
    <source>
        <strain evidence="6">C44</strain>
    </source>
</reference>
<evidence type="ECO:0000256" key="4">
    <source>
        <dbReference type="ARBA" id="ARBA00022842"/>
    </source>
</evidence>
<dbReference type="PANTHER" id="PTHR46470">
    <property type="entry name" value="N-ACYLNEURAMINATE-9-PHOSPHATASE"/>
    <property type="match status" value="1"/>
</dbReference>
<dbReference type="GO" id="GO:0016791">
    <property type="term" value="F:phosphatase activity"/>
    <property type="evidence" value="ECO:0007669"/>
    <property type="project" value="TreeGrafter"/>
</dbReference>
<dbReference type="PANTHER" id="PTHR46470:SF2">
    <property type="entry name" value="GLYCERALDEHYDE 3-PHOSPHATE PHOSPHATASE"/>
    <property type="match status" value="1"/>
</dbReference>
<gene>
    <name evidence="5" type="ORF">A6K24_04615</name>
</gene>
<organism evidence="5 6">
    <name type="scientific">Metabacillus litoralis</name>
    <dbReference type="NCBI Taxonomy" id="152268"/>
    <lineage>
        <taxon>Bacteria</taxon>
        <taxon>Bacillati</taxon>
        <taxon>Bacillota</taxon>
        <taxon>Bacilli</taxon>
        <taxon>Bacillales</taxon>
        <taxon>Bacillaceae</taxon>
        <taxon>Metabacillus</taxon>
    </lineage>
</organism>
<dbReference type="InterPro" id="IPR036412">
    <property type="entry name" value="HAD-like_sf"/>
</dbReference>
<accession>A0A179SYU0</accession>
<dbReference type="STRING" id="152268.A6K24_04615"/>
<dbReference type="Gene3D" id="3.40.50.1000">
    <property type="entry name" value="HAD superfamily/HAD-like"/>
    <property type="match status" value="1"/>
</dbReference>
<comment type="caution">
    <text evidence="5">The sequence shown here is derived from an EMBL/GenBank/DDBJ whole genome shotgun (WGS) entry which is preliminary data.</text>
</comment>
<dbReference type="Proteomes" id="UP000078534">
    <property type="component" value="Unassembled WGS sequence"/>
</dbReference>
<sequence length="235" mass="27621">MHSLRETEAVFFDLDDTLYDQLTPFQLALEHCRIDLANTKVEDVFKKVRYFSDVLWKVHIRGEISLDLLRIERIRCAFNDFGLSLSNQRASEVQERYEFEQQQINPFPEVLTIIKDLQSRKLIVGVLTNGPVQHQMNKIKSLQIDQIIPPERIFISDGIGIAKPDKRVFEYVQRQINIESNKCCYIGDTWENDVVPPIEAGWTSIWFNHRKRKPQSNHIPLETIMSYDNFMLKLP</sequence>
<keyword evidence="3" id="KW-0378">Hydrolase</keyword>
<dbReference type="NCBIfam" id="TIGR01549">
    <property type="entry name" value="HAD-SF-IA-v1"/>
    <property type="match status" value="1"/>
</dbReference>
<keyword evidence="2" id="KW-0479">Metal-binding</keyword>
<dbReference type="SFLD" id="SFLDG01129">
    <property type="entry name" value="C1.5:_HAD__Beta-PGM__Phosphata"/>
    <property type="match status" value="1"/>
</dbReference>
<dbReference type="PRINTS" id="PR00413">
    <property type="entry name" value="HADHALOGNASE"/>
</dbReference>
<dbReference type="EMBL" id="LWSG01000012">
    <property type="protein sequence ID" value="OAS86795.1"/>
    <property type="molecule type" value="Genomic_DNA"/>
</dbReference>
<comment type="cofactor">
    <cofactor evidence="1">
        <name>Mg(2+)</name>
        <dbReference type="ChEBI" id="CHEBI:18420"/>
    </cofactor>
</comment>
<dbReference type="InterPro" id="IPR023214">
    <property type="entry name" value="HAD_sf"/>
</dbReference>